<dbReference type="InterPro" id="IPR028098">
    <property type="entry name" value="Glyco_trans_4-like_N"/>
</dbReference>
<sequence length="341" mass="38384">MKIAVLSPVAWRTPPVHYGPWEQMASNITEGLVAKGWDVTLFATGNSQTAGKLQSICESGYEEDRSQDAKVLECLHISHLMEQADRFDIIHNHFDFLPLTYSGLIRTPMVTTIHGFSSPRIIPVYKKYNDTGHYVSISNSDRSPLLRYAATVYNGIDPSGFDYVETPEDYLLFFGRIHPHKGTRDAIDIALQTGHRLIIAGIVQDADYFREQVEPLIDGEQIKFVGQAGPEQRNQLLGYAKALLHPIHFNEPFGLSVAEAMMCGTPVVAYNRGSMPELISHKKTGYLVKDIHEAAEHISGIGNIQRNMCREQALARFSMRKMVDDYVKVYEKVLLQTTIFP</sequence>
<gene>
    <name evidence="3" type="ORF">EG028_07160</name>
</gene>
<dbReference type="AlphaFoldDB" id="A0A3N4MQH3"/>
<dbReference type="Proteomes" id="UP000279089">
    <property type="component" value="Unassembled WGS sequence"/>
</dbReference>
<organism evidence="3 4">
    <name type="scientific">Chitinophaga barathri</name>
    <dbReference type="NCBI Taxonomy" id="1647451"/>
    <lineage>
        <taxon>Bacteria</taxon>
        <taxon>Pseudomonadati</taxon>
        <taxon>Bacteroidota</taxon>
        <taxon>Chitinophagia</taxon>
        <taxon>Chitinophagales</taxon>
        <taxon>Chitinophagaceae</taxon>
        <taxon>Chitinophaga</taxon>
    </lineage>
</organism>
<dbReference type="PANTHER" id="PTHR12526">
    <property type="entry name" value="GLYCOSYLTRANSFERASE"/>
    <property type="match status" value="1"/>
</dbReference>
<dbReference type="PANTHER" id="PTHR12526:SF595">
    <property type="entry name" value="BLL5217 PROTEIN"/>
    <property type="match status" value="1"/>
</dbReference>
<protein>
    <submittedName>
        <fullName evidence="3">Glycosyltransferase family 4 protein</fullName>
    </submittedName>
</protein>
<evidence type="ECO:0000313" key="4">
    <source>
        <dbReference type="Proteomes" id="UP000279089"/>
    </source>
</evidence>
<keyword evidence="3" id="KW-0808">Transferase</keyword>
<dbReference type="SUPFAM" id="SSF53756">
    <property type="entry name" value="UDP-Glycosyltransferase/glycogen phosphorylase"/>
    <property type="match status" value="1"/>
</dbReference>
<evidence type="ECO:0000259" key="2">
    <source>
        <dbReference type="Pfam" id="PF13439"/>
    </source>
</evidence>
<accession>A0A3N4MQH3</accession>
<dbReference type="RefSeq" id="WP_120514885.1">
    <property type="nucleotide sequence ID" value="NZ_QXZY01000002.1"/>
</dbReference>
<reference evidence="4" key="1">
    <citation type="submission" date="2018-11" db="EMBL/GenBank/DDBJ databases">
        <title>Chitinophaga lutea sp.nov., isolate from arsenic contaminated soil.</title>
        <authorList>
            <person name="Zong Y."/>
        </authorList>
    </citation>
    <scope>NUCLEOTIDE SEQUENCE [LARGE SCALE GENOMIC DNA]</scope>
    <source>
        <strain evidence="4">YLT18</strain>
    </source>
</reference>
<feature type="domain" description="Glycosyl transferase family 1" evidence="1">
    <location>
        <begin position="167"/>
        <end position="299"/>
    </location>
</feature>
<dbReference type="CDD" id="cd03802">
    <property type="entry name" value="GT4_AviGT4-like"/>
    <property type="match status" value="1"/>
</dbReference>
<dbReference type="EMBL" id="RMBX01000003">
    <property type="protein sequence ID" value="RPD41929.1"/>
    <property type="molecule type" value="Genomic_DNA"/>
</dbReference>
<dbReference type="Pfam" id="PF13439">
    <property type="entry name" value="Glyco_transf_4"/>
    <property type="match status" value="1"/>
</dbReference>
<evidence type="ECO:0000259" key="1">
    <source>
        <dbReference type="Pfam" id="PF00534"/>
    </source>
</evidence>
<comment type="caution">
    <text evidence="3">The sequence shown here is derived from an EMBL/GenBank/DDBJ whole genome shotgun (WGS) entry which is preliminary data.</text>
</comment>
<dbReference type="Gene3D" id="3.40.50.2000">
    <property type="entry name" value="Glycogen Phosphorylase B"/>
    <property type="match status" value="2"/>
</dbReference>
<evidence type="ECO:0000313" key="3">
    <source>
        <dbReference type="EMBL" id="RPD41929.1"/>
    </source>
</evidence>
<dbReference type="Pfam" id="PF00534">
    <property type="entry name" value="Glycos_transf_1"/>
    <property type="match status" value="1"/>
</dbReference>
<feature type="domain" description="Glycosyltransferase subfamily 4-like N-terminal" evidence="2">
    <location>
        <begin position="23"/>
        <end position="158"/>
    </location>
</feature>
<dbReference type="GO" id="GO:0016757">
    <property type="term" value="F:glycosyltransferase activity"/>
    <property type="evidence" value="ECO:0007669"/>
    <property type="project" value="InterPro"/>
</dbReference>
<dbReference type="OrthoDB" id="9801573at2"/>
<dbReference type="InterPro" id="IPR001296">
    <property type="entry name" value="Glyco_trans_1"/>
</dbReference>
<keyword evidence="4" id="KW-1185">Reference proteome</keyword>
<name>A0A3N4MQH3_9BACT</name>
<proteinExistence type="predicted"/>